<reference evidence="2 3" key="1">
    <citation type="journal article" date="2014" name="Int. J. Syst. Evol. Microbiol.">
        <title>Complete genome sequence of Corynebacterium casei LMG S-19264T (=DSM 44701T), isolated from a smear-ripened cheese.</title>
        <authorList>
            <consortium name="US DOE Joint Genome Institute (JGI-PGF)"/>
            <person name="Walter F."/>
            <person name="Albersmeier A."/>
            <person name="Kalinowski J."/>
            <person name="Ruckert C."/>
        </authorList>
    </citation>
    <scope>NUCLEOTIDE SEQUENCE [LARGE SCALE GENOMIC DNA]</scope>
    <source>
        <strain evidence="2 3">CGMCC 1.12925</strain>
    </source>
</reference>
<organism evidence="2 3">
    <name type="scientific">Psychroflexus salis</name>
    <dbReference type="NCBI Taxonomy" id="1526574"/>
    <lineage>
        <taxon>Bacteria</taxon>
        <taxon>Pseudomonadati</taxon>
        <taxon>Bacteroidota</taxon>
        <taxon>Flavobacteriia</taxon>
        <taxon>Flavobacteriales</taxon>
        <taxon>Flavobacteriaceae</taxon>
        <taxon>Psychroflexus</taxon>
    </lineage>
</organism>
<dbReference type="Proteomes" id="UP000599688">
    <property type="component" value="Unassembled WGS sequence"/>
</dbReference>
<dbReference type="AlphaFoldDB" id="A0A916ZM09"/>
<feature type="signal peptide" evidence="1">
    <location>
        <begin position="1"/>
        <end position="20"/>
    </location>
</feature>
<dbReference type="RefSeq" id="WP_188404944.1">
    <property type="nucleotide sequence ID" value="NZ_BMGL01000002.1"/>
</dbReference>
<name>A0A916ZM09_9FLAO</name>
<evidence type="ECO:0000313" key="2">
    <source>
        <dbReference type="EMBL" id="GGE04370.1"/>
    </source>
</evidence>
<sequence>MNILRCFALFCILSFSQLSAQQGVFEYFDYYVIPTQYEFQTKENEYQINSLLRYLFKEEGFDVFMDKETLPEEYKANACKGLRVDLEKEFAITHYYVTIKLYDCQNKIVLGSRGKSNSENLKTAYQEAIREAFLAIEKANLKIDNASLNTNTDRLTKEEKQALFTAEVKQKSSAYQVLDSVVYFYKNGKEIEIYNQDVSQVLGKLTPIEANMFIYNSDEINGVMTEKENGNFELEYRAITSKQPQILIYSLVEKPDLDKN</sequence>
<evidence type="ECO:0000313" key="3">
    <source>
        <dbReference type="Proteomes" id="UP000599688"/>
    </source>
</evidence>
<accession>A0A916ZM09</accession>
<dbReference type="EMBL" id="BMGL01000002">
    <property type="protein sequence ID" value="GGE04370.1"/>
    <property type="molecule type" value="Genomic_DNA"/>
</dbReference>
<protein>
    <submittedName>
        <fullName evidence="2">Uncharacterized protein</fullName>
    </submittedName>
</protein>
<proteinExistence type="predicted"/>
<gene>
    <name evidence="2" type="ORF">GCM10010831_02430</name>
</gene>
<evidence type="ECO:0000256" key="1">
    <source>
        <dbReference type="SAM" id="SignalP"/>
    </source>
</evidence>
<keyword evidence="3" id="KW-1185">Reference proteome</keyword>
<comment type="caution">
    <text evidence="2">The sequence shown here is derived from an EMBL/GenBank/DDBJ whole genome shotgun (WGS) entry which is preliminary data.</text>
</comment>
<keyword evidence="1" id="KW-0732">Signal</keyword>
<feature type="chain" id="PRO_5037162299" evidence="1">
    <location>
        <begin position="21"/>
        <end position="260"/>
    </location>
</feature>